<dbReference type="AlphaFoldDB" id="S7JHH1"/>
<sequence length="47" mass="5492">MCLLNLEDESKYSYQMVRNGVGGWIVVIKTDDEETKKHAKKLDFFVL</sequence>
<reference evidence="1 2" key="1">
    <citation type="journal article" date="2013" name="Gut Pathog.">
        <title>Evidence of a new metabolic capacity in an emerging diarrheal pathogen: lessons from the draft genomes of Vibrio fluvialis strains PG41 and I21563.</title>
        <authorList>
            <person name="Khatri I."/>
            <person name="Mahajan S."/>
            <person name="Dureja C."/>
            <person name="Subramanian S."/>
            <person name="Raychaudhuri S."/>
        </authorList>
    </citation>
    <scope>NUCLEOTIDE SEQUENCE [LARGE SCALE GENOMIC DNA]</scope>
    <source>
        <strain evidence="1 2">PG41</strain>
    </source>
</reference>
<accession>S7JHH1</accession>
<dbReference type="PATRIC" id="fig|1336752.4.peg.3191"/>
<dbReference type="EMBL" id="ASXS01000013">
    <property type="protein sequence ID" value="EPP21660.1"/>
    <property type="molecule type" value="Genomic_DNA"/>
</dbReference>
<organism evidence="1 2">
    <name type="scientific">Vibrio fluvialis PG41</name>
    <dbReference type="NCBI Taxonomy" id="1336752"/>
    <lineage>
        <taxon>Bacteria</taxon>
        <taxon>Pseudomonadati</taxon>
        <taxon>Pseudomonadota</taxon>
        <taxon>Gammaproteobacteria</taxon>
        <taxon>Vibrionales</taxon>
        <taxon>Vibrionaceae</taxon>
        <taxon>Vibrio</taxon>
    </lineage>
</organism>
<evidence type="ECO:0000313" key="2">
    <source>
        <dbReference type="Proteomes" id="UP000014854"/>
    </source>
</evidence>
<gene>
    <name evidence="1" type="ORF">L910_1339</name>
</gene>
<protein>
    <submittedName>
        <fullName evidence="1">Uncharacterized protein</fullName>
    </submittedName>
</protein>
<dbReference type="Proteomes" id="UP000014854">
    <property type="component" value="Unassembled WGS sequence"/>
</dbReference>
<name>S7JHH1_VIBFL</name>
<proteinExistence type="predicted"/>
<comment type="caution">
    <text evidence="1">The sequence shown here is derived from an EMBL/GenBank/DDBJ whole genome shotgun (WGS) entry which is preliminary data.</text>
</comment>
<evidence type="ECO:0000313" key="1">
    <source>
        <dbReference type="EMBL" id="EPP21660.1"/>
    </source>
</evidence>